<dbReference type="GO" id="GO:0005886">
    <property type="term" value="C:plasma membrane"/>
    <property type="evidence" value="ECO:0007669"/>
    <property type="project" value="UniProtKB-SubCell"/>
</dbReference>
<sequence length="392" mass="47328">MLRFIKNILGKMIKFIYRLTYKIIPTHKKTVLFIAFHGRGYTDNPRAIYEYMIQQDEFKDYRFIWAIKHHKKKNISIEKGKIIEYFSIPYFFYLARSQYWIVNCKLPMYVLKKENQIYLQTWHGTPLKKLAFDIEVPEGTTFYRSGMNEEMMHETYAQDVKKYNYMISPSAFTTEVFQSAFRINRERLIETGYPRNDFLTNYTKEDVLKIKNKYHIPLDKKVLLYAPTWRDNSYVTKGYTFKLEVDFGKWQEALGDEYVVVFKPHYLIVNDFDIDQYQGFVYFIEANEDISNLYIISDALVTDYSSVFFDYAILKRPIYFYMYDLVHYRDELRGFYLDIYHDLPGDIIEDENQLLVEIKKGYDFKRLETFNEKFNNHEDGKATKRVVDCVFK</sequence>
<dbReference type="Proteomes" id="UP001198439">
    <property type="component" value="Unassembled WGS sequence"/>
</dbReference>
<gene>
    <name evidence="8" type="ORF">C7U55_04930</name>
    <name evidence="7" type="ORF">LJD69_07055</name>
</gene>
<dbReference type="GeneID" id="77470440"/>
<proteinExistence type="inferred from homology"/>
<comment type="caution">
    <text evidence="8">The sequence shown here is derived from an EMBL/GenBank/DDBJ whole genome shotgun (WGS) entry which is preliminary data.</text>
</comment>
<evidence type="ECO:0000256" key="2">
    <source>
        <dbReference type="ARBA" id="ARBA00010488"/>
    </source>
</evidence>
<dbReference type="InterPro" id="IPR051612">
    <property type="entry name" value="Teichoic_Acid_Biosynth"/>
</dbReference>
<name>A0A2T3G0C6_9FIRM</name>
<dbReference type="Gene3D" id="3.40.50.11820">
    <property type="match status" value="1"/>
</dbReference>
<keyword evidence="4" id="KW-0808">Transferase</keyword>
<dbReference type="EMBL" id="PYLP01000004">
    <property type="protein sequence ID" value="PST40990.1"/>
    <property type="molecule type" value="Genomic_DNA"/>
</dbReference>
<keyword evidence="9" id="KW-1185">Reference proteome</keyword>
<dbReference type="InterPro" id="IPR043148">
    <property type="entry name" value="TagF_C"/>
</dbReference>
<keyword evidence="6" id="KW-0472">Membrane</keyword>
<keyword evidence="3" id="KW-1003">Cell membrane</keyword>
<reference evidence="9" key="1">
    <citation type="submission" date="2018-03" db="EMBL/GenBank/DDBJ databases">
        <title>Lachnoclostridium SNUG30370 gen.nov., sp.nov., isolated from human faeces.</title>
        <authorList>
            <person name="Seo B."/>
            <person name="Jeon K."/>
            <person name="Ko G."/>
        </authorList>
    </citation>
    <scope>NUCLEOTIDE SEQUENCE [LARGE SCALE GENOMIC DNA]</scope>
    <source>
        <strain evidence="9">SNUG30370</strain>
    </source>
</reference>
<dbReference type="Gene3D" id="3.40.50.12580">
    <property type="match status" value="1"/>
</dbReference>
<evidence type="ECO:0000256" key="4">
    <source>
        <dbReference type="ARBA" id="ARBA00022679"/>
    </source>
</evidence>
<dbReference type="Proteomes" id="UP000241201">
    <property type="component" value="Unassembled WGS sequence"/>
</dbReference>
<dbReference type="EMBL" id="JAJDKZ010000016">
    <property type="protein sequence ID" value="MCB8610350.1"/>
    <property type="molecule type" value="Genomic_DNA"/>
</dbReference>
<protein>
    <submittedName>
        <fullName evidence="7">CDP-glycerol glycerophosphotransferase family protein</fullName>
    </submittedName>
    <submittedName>
        <fullName evidence="8">Teichoic acid biosynthesis protein F</fullName>
    </submittedName>
</protein>
<keyword evidence="5" id="KW-0777">Teichoic acid biosynthesis</keyword>
<reference evidence="7" key="3">
    <citation type="submission" date="2021-10" db="EMBL/GenBank/DDBJ databases">
        <title>Collection of gut derived symbiotic bacterial strains cultured from healthy donors.</title>
        <authorList>
            <person name="Lin H."/>
            <person name="Littmann E."/>
            <person name="Kohout C."/>
            <person name="Pamer E.G."/>
        </authorList>
    </citation>
    <scope>NUCLEOTIDE SEQUENCE</scope>
    <source>
        <strain evidence="7">DFI.4.48</strain>
    </source>
</reference>
<evidence type="ECO:0000313" key="7">
    <source>
        <dbReference type="EMBL" id="MCB8610350.1"/>
    </source>
</evidence>
<comment type="similarity">
    <text evidence="2">Belongs to the CDP-glycerol glycerophosphotransferase family.</text>
</comment>
<dbReference type="AlphaFoldDB" id="A0A2T3G0C6"/>
<dbReference type="PANTHER" id="PTHR37316:SF3">
    <property type="entry name" value="TEICHOIC ACID GLYCEROL-PHOSPHATE TRANSFERASE"/>
    <property type="match status" value="1"/>
</dbReference>
<organism evidence="8 9">
    <name type="scientific">Faecalibacillus faecis</name>
    <dbReference type="NCBI Taxonomy" id="1982628"/>
    <lineage>
        <taxon>Bacteria</taxon>
        <taxon>Bacillati</taxon>
        <taxon>Bacillota</taxon>
        <taxon>Erysipelotrichia</taxon>
        <taxon>Erysipelotrichales</taxon>
        <taxon>Coprobacillaceae</taxon>
        <taxon>Faecalibacillus</taxon>
    </lineage>
</organism>
<evidence type="ECO:0000313" key="8">
    <source>
        <dbReference type="EMBL" id="PST40990.1"/>
    </source>
</evidence>
<reference evidence="8" key="2">
    <citation type="journal article" date="2019" name="Int. J. Syst. Evol. Microbiol.">
        <title>Faecalibacillus intestinalis gen. nov., sp. nov. and Faecalibacillus faecis sp. nov., isolated from human faeces.</title>
        <authorList>
            <person name="Seo B."/>
            <person name="Jeon K."/>
            <person name="Baek I."/>
            <person name="Lee Y.M."/>
            <person name="Baek K."/>
            <person name="Ko G."/>
        </authorList>
    </citation>
    <scope>NUCLEOTIDE SEQUENCE</scope>
    <source>
        <strain evidence="8">SNUG30370</strain>
    </source>
</reference>
<dbReference type="InterPro" id="IPR043149">
    <property type="entry name" value="TagF_N"/>
</dbReference>
<evidence type="ECO:0000256" key="1">
    <source>
        <dbReference type="ARBA" id="ARBA00004202"/>
    </source>
</evidence>
<dbReference type="RefSeq" id="WP_106987604.1">
    <property type="nucleotide sequence ID" value="NZ_DAWBWI010000105.1"/>
</dbReference>
<evidence type="ECO:0000313" key="9">
    <source>
        <dbReference type="Proteomes" id="UP000241201"/>
    </source>
</evidence>
<dbReference type="Pfam" id="PF04464">
    <property type="entry name" value="Glyphos_transf"/>
    <property type="match status" value="1"/>
</dbReference>
<dbReference type="InterPro" id="IPR007554">
    <property type="entry name" value="Glycerophosphate_synth"/>
</dbReference>
<dbReference type="GO" id="GO:0019350">
    <property type="term" value="P:teichoic acid biosynthetic process"/>
    <property type="evidence" value="ECO:0007669"/>
    <property type="project" value="UniProtKB-KW"/>
</dbReference>
<accession>A0A2T3G0C6</accession>
<evidence type="ECO:0000256" key="5">
    <source>
        <dbReference type="ARBA" id="ARBA00022944"/>
    </source>
</evidence>
<dbReference type="GO" id="GO:0047355">
    <property type="term" value="F:CDP-glycerol glycerophosphotransferase activity"/>
    <property type="evidence" value="ECO:0007669"/>
    <property type="project" value="InterPro"/>
</dbReference>
<dbReference type="PANTHER" id="PTHR37316">
    <property type="entry name" value="TEICHOIC ACID GLYCEROL-PHOSPHATE PRIMASE"/>
    <property type="match status" value="1"/>
</dbReference>
<dbReference type="SUPFAM" id="SSF53756">
    <property type="entry name" value="UDP-Glycosyltransferase/glycogen phosphorylase"/>
    <property type="match status" value="1"/>
</dbReference>
<comment type="subcellular location">
    <subcellularLocation>
        <location evidence="1">Cell membrane</location>
        <topology evidence="1">Peripheral membrane protein</topology>
    </subcellularLocation>
</comment>
<evidence type="ECO:0000256" key="6">
    <source>
        <dbReference type="ARBA" id="ARBA00023136"/>
    </source>
</evidence>
<evidence type="ECO:0000256" key="3">
    <source>
        <dbReference type="ARBA" id="ARBA00022475"/>
    </source>
</evidence>